<name>A0A2P1EMW5_9VIRU</name>
<dbReference type="EMBL" id="MG807320">
    <property type="protein sequence ID" value="AVL95212.1"/>
    <property type="molecule type" value="Genomic_DNA"/>
</dbReference>
<dbReference type="Gene3D" id="1.25.40.20">
    <property type="entry name" value="Ankyrin repeat-containing domain"/>
    <property type="match status" value="1"/>
</dbReference>
<proteinExistence type="predicted"/>
<protein>
    <submittedName>
        <fullName evidence="1">Ankyrin repeat protein</fullName>
    </submittedName>
</protein>
<sequence length="83" mass="9481">MTPLMLACIQSQNDDNIEIVTLLLNKYADPFLININGETALTLAQKGNNDKICELLIFMQNEFYKGDPKNPKKYFVKNILNES</sequence>
<dbReference type="Pfam" id="PF12796">
    <property type="entry name" value="Ank_2"/>
    <property type="match status" value="1"/>
</dbReference>
<evidence type="ECO:0000313" key="2">
    <source>
        <dbReference type="Proteomes" id="UP000289600"/>
    </source>
</evidence>
<organism evidence="1 2">
    <name type="scientific">Moumouvirus australiensis</name>
    <dbReference type="NCBI Taxonomy" id="2109587"/>
    <lineage>
        <taxon>Viruses</taxon>
        <taxon>Varidnaviria</taxon>
        <taxon>Bamfordvirae</taxon>
        <taxon>Nucleocytoviricota</taxon>
        <taxon>Megaviricetes</taxon>
        <taxon>Imitervirales</taxon>
        <taxon>Mimiviridae</taxon>
        <taxon>Megamimivirinae</taxon>
        <taxon>Moumouvirus</taxon>
        <taxon>Moumouvirus australiense</taxon>
    </lineage>
</organism>
<reference evidence="2" key="1">
    <citation type="submission" date="2018-01" db="EMBL/GenBank/DDBJ databases">
        <title>Testimony of 'menage a trois' revealed by the proteome of Megavirus virophage.</title>
        <authorList>
            <person name="Jeudy S."/>
            <person name="Bertaux L."/>
            <person name="Alempic J.-M."/>
            <person name="Lartigue A."/>
            <person name="Legendre M."/>
            <person name="Philippe N."/>
            <person name="Beucher L."/>
            <person name="Biondi E."/>
            <person name="Juul S."/>
            <person name="Turner D."/>
            <person name="Coute Y."/>
            <person name="Claverie J.-M."/>
            <person name="Abergel C."/>
        </authorList>
    </citation>
    <scope>NUCLEOTIDE SEQUENCE [LARGE SCALE GENOMIC DNA]</scope>
</reference>
<gene>
    <name evidence="1" type="ORF">mc_825</name>
</gene>
<keyword evidence="2" id="KW-1185">Reference proteome</keyword>
<dbReference type="InterPro" id="IPR002110">
    <property type="entry name" value="Ankyrin_rpt"/>
</dbReference>
<dbReference type="InterPro" id="IPR036770">
    <property type="entry name" value="Ankyrin_rpt-contain_sf"/>
</dbReference>
<evidence type="ECO:0000313" key="1">
    <source>
        <dbReference type="EMBL" id="AVL95212.1"/>
    </source>
</evidence>
<dbReference type="Proteomes" id="UP000289600">
    <property type="component" value="Segment"/>
</dbReference>
<accession>A0A2P1EMW5</accession>
<dbReference type="SUPFAM" id="SSF48403">
    <property type="entry name" value="Ankyrin repeat"/>
    <property type="match status" value="1"/>
</dbReference>